<name>A0A552U7Z1_9SPHN</name>
<dbReference type="AlphaFoldDB" id="A0A552U7Z1"/>
<evidence type="ECO:0000313" key="2">
    <source>
        <dbReference type="Proteomes" id="UP000317894"/>
    </source>
</evidence>
<comment type="caution">
    <text evidence="1">The sequence shown here is derived from an EMBL/GenBank/DDBJ whole genome shotgun (WGS) entry which is preliminary data.</text>
</comment>
<evidence type="ECO:0000313" key="1">
    <source>
        <dbReference type="EMBL" id="TRW14337.1"/>
    </source>
</evidence>
<reference evidence="1 2" key="1">
    <citation type="submission" date="2019-07" db="EMBL/GenBank/DDBJ databases">
        <title>Novel species isolated from glacier.</title>
        <authorList>
            <person name="Liu Q."/>
            <person name="Xin Y.-H."/>
        </authorList>
    </citation>
    <scope>NUCLEOTIDE SEQUENCE [LARGE SCALE GENOMIC DNA]</scope>
    <source>
        <strain evidence="1 2">LB1R16</strain>
    </source>
</reference>
<sequence>MLAAAAPLTVPQRQSLERGFICPERLPDDGARLSAITRFMDEYARLRPAATVNDRLAQYDELLARRRCAPRGDTAHYSFPQS</sequence>
<dbReference type="EMBL" id="VJWA01000002">
    <property type="protein sequence ID" value="TRW14337.1"/>
    <property type="molecule type" value="Genomic_DNA"/>
</dbReference>
<gene>
    <name evidence="1" type="ORF">FMM06_11540</name>
</gene>
<dbReference type="RefSeq" id="WP_144237542.1">
    <property type="nucleotide sequence ID" value="NZ_VJWA01000002.1"/>
</dbReference>
<protein>
    <submittedName>
        <fullName evidence="1">Uncharacterized protein</fullName>
    </submittedName>
</protein>
<keyword evidence="2" id="KW-1185">Reference proteome</keyword>
<dbReference type="OrthoDB" id="7584707at2"/>
<dbReference type="Proteomes" id="UP000317894">
    <property type="component" value="Unassembled WGS sequence"/>
</dbReference>
<accession>A0A552U7Z1</accession>
<proteinExistence type="predicted"/>
<organism evidence="1 2">
    <name type="scientific">Glacieibacterium frigidum</name>
    <dbReference type="NCBI Taxonomy" id="2593303"/>
    <lineage>
        <taxon>Bacteria</taxon>
        <taxon>Pseudomonadati</taxon>
        <taxon>Pseudomonadota</taxon>
        <taxon>Alphaproteobacteria</taxon>
        <taxon>Sphingomonadales</taxon>
        <taxon>Sphingosinicellaceae</taxon>
        <taxon>Glacieibacterium</taxon>
    </lineage>
</organism>